<name>A0A379DE38_9FIRM</name>
<sequence>MEHKGTVRLETKRLVLKKFSLDDSEQVFKNWANEDKVTEFLRWKPHNNIEVTREVLSEWAENYKNLDFYQWSIVLKETEESIGTISVVGMDEMTNKVHIGYCIGSKWWNLGIVSEAFSKIISFLFEEVGVNRIESQHDPENVGSGKVMQKCGLVYEGTLRKADWSNKGMVDACMYSILAEDYFENI</sequence>
<proteinExistence type="predicted"/>
<gene>
    <name evidence="2" type="primary">ydaF</name>
    <name evidence="2" type="ORF">NCTC11088_01675</name>
</gene>
<feature type="domain" description="N-acetyltransferase" evidence="1">
    <location>
        <begin position="14"/>
        <end position="180"/>
    </location>
</feature>
<dbReference type="RefSeq" id="WP_004823301.1">
    <property type="nucleotide sequence ID" value="NZ_UGTH01000001.1"/>
</dbReference>
<evidence type="ECO:0000259" key="1">
    <source>
        <dbReference type="PROSITE" id="PS51186"/>
    </source>
</evidence>
<dbReference type="GO" id="GO:0016747">
    <property type="term" value="F:acyltransferase activity, transferring groups other than amino-acyl groups"/>
    <property type="evidence" value="ECO:0007669"/>
    <property type="project" value="InterPro"/>
</dbReference>
<dbReference type="InterPro" id="IPR000182">
    <property type="entry name" value="GNAT_dom"/>
</dbReference>
<dbReference type="PANTHER" id="PTHR43792:SF1">
    <property type="entry name" value="N-ACETYLTRANSFERASE DOMAIN-CONTAINING PROTEIN"/>
    <property type="match status" value="1"/>
</dbReference>
<dbReference type="PANTHER" id="PTHR43792">
    <property type="entry name" value="GNAT FAMILY, PUTATIVE (AFU_ORTHOLOGUE AFUA_3G00765)-RELATED-RELATED"/>
    <property type="match status" value="1"/>
</dbReference>
<evidence type="ECO:0000313" key="3">
    <source>
        <dbReference type="Proteomes" id="UP000254777"/>
    </source>
</evidence>
<reference evidence="2 3" key="1">
    <citation type="submission" date="2018-06" db="EMBL/GenBank/DDBJ databases">
        <authorList>
            <consortium name="Pathogen Informatics"/>
            <person name="Doyle S."/>
        </authorList>
    </citation>
    <scope>NUCLEOTIDE SEQUENCE [LARGE SCALE GENOMIC DNA]</scope>
    <source>
        <strain evidence="2 3">NCTC11088</strain>
    </source>
</reference>
<evidence type="ECO:0000313" key="2">
    <source>
        <dbReference type="EMBL" id="SUB75871.1"/>
    </source>
</evidence>
<dbReference type="InterPro" id="IPR051531">
    <property type="entry name" value="N-acetyltransferase"/>
</dbReference>
<dbReference type="EMBL" id="UGTH01000001">
    <property type="protein sequence ID" value="SUB75871.1"/>
    <property type="molecule type" value="Genomic_DNA"/>
</dbReference>
<dbReference type="Proteomes" id="UP000254777">
    <property type="component" value="Unassembled WGS sequence"/>
</dbReference>
<dbReference type="Gene3D" id="3.40.630.30">
    <property type="match status" value="1"/>
</dbReference>
<dbReference type="AlphaFoldDB" id="A0A379DE38"/>
<keyword evidence="2" id="KW-0012">Acyltransferase</keyword>
<accession>A0A379DE38</accession>
<dbReference type="InterPro" id="IPR016181">
    <property type="entry name" value="Acyl_CoA_acyltransferase"/>
</dbReference>
<dbReference type="Pfam" id="PF13302">
    <property type="entry name" value="Acetyltransf_3"/>
    <property type="match status" value="1"/>
</dbReference>
<dbReference type="PROSITE" id="PS51186">
    <property type="entry name" value="GNAT"/>
    <property type="match status" value="1"/>
</dbReference>
<organism evidence="2 3">
    <name type="scientific">Peptoniphilus indolicus</name>
    <dbReference type="NCBI Taxonomy" id="33030"/>
    <lineage>
        <taxon>Bacteria</taxon>
        <taxon>Bacillati</taxon>
        <taxon>Bacillota</taxon>
        <taxon>Tissierellia</taxon>
        <taxon>Tissierellales</taxon>
        <taxon>Peptoniphilaceae</taxon>
        <taxon>Peptoniphilus</taxon>
    </lineage>
</organism>
<dbReference type="EC" id="2.3.1.-" evidence="2"/>
<protein>
    <submittedName>
        <fullName evidence="2">Ribosomal N-acetyltransferase YdaF</fullName>
        <ecNumber evidence="2">2.3.1.-</ecNumber>
    </submittedName>
</protein>
<dbReference type="SUPFAM" id="SSF55729">
    <property type="entry name" value="Acyl-CoA N-acyltransferases (Nat)"/>
    <property type="match status" value="1"/>
</dbReference>
<keyword evidence="2" id="KW-0808">Transferase</keyword>